<reference evidence="2 3" key="1">
    <citation type="submission" date="2022-09" db="EMBL/GenBank/DDBJ databases">
        <title>Complete genome sequence of Janibacter terrae strain COS04-44, PCL-degrading bacteria isolated from oil spilled coast.</title>
        <authorList>
            <person name="Park H."/>
            <person name="Kim J.Y."/>
            <person name="An S.H."/>
            <person name="Lee C.M."/>
            <person name="Weon H.-Y."/>
        </authorList>
    </citation>
    <scope>NUCLEOTIDE SEQUENCE [LARGE SCALE GENOMIC DNA]</scope>
    <source>
        <strain evidence="2 3">COS04-44</strain>
    </source>
</reference>
<gene>
    <name evidence="2" type="ORF">N5P18_08410</name>
</gene>
<dbReference type="Gene3D" id="3.40.50.1820">
    <property type="entry name" value="alpha/beta hydrolase"/>
    <property type="match status" value="1"/>
</dbReference>
<evidence type="ECO:0000313" key="3">
    <source>
        <dbReference type="Proteomes" id="UP001381003"/>
    </source>
</evidence>
<dbReference type="RefSeq" id="WP_338537397.1">
    <property type="nucleotide sequence ID" value="NZ_CP104874.1"/>
</dbReference>
<sequence>MSVREGMDVERVRSIAAGLGRSGEGLRALRDEGSSRLRVLQDAWSGPDLDGFGVGWETGAASLEGAADSLVAMHRALLRQAGEQEATSDAVGGGGRGPGWPDRPGVPDVVPDDVFDDLFGGGFGGGWDLPDPFGGPRDAWDRGTDTVEDAWDWAGDRGDDLAEWGRGGLDWLGDRGDDLAHVARGLWDDEVLARWDAGVEALARLGPSVVDVGEQLTQVFTEGRWPRFHEILASGLLLAGRTAGLGVNLLTGEDHRILESGDGVVTSRHELTTSTPDGRGRVPTDLDALMDIQSDTYDSTEGRGSDNRHVRVTEVVQPDGTSAYVVTVPGTSGLFDFPGSVAGGDDAFDNTSNLELQAGRRSASMEAVMAAMAEAGIPADAPVMLQGHSQGGMVTGELVQDPEFMDRYDVTHMITQGSPNDSRSIPEGVRTLAIEHTNDIVPMVDLGDALAGPPVPLPLPGSLPTVVLPMIPIPDLDPALAGSGDHVTQVRVDPNPGVAPLGVPDAMNAHHYDQYADTVRREIAAGNRALTDYAASAGIDVFLTDDPGSVRITEYGTGRR</sequence>
<accession>A0ABZ2F8X2</accession>
<dbReference type="InterPro" id="IPR029058">
    <property type="entry name" value="AB_hydrolase_fold"/>
</dbReference>
<dbReference type="EMBL" id="CP104874">
    <property type="protein sequence ID" value="WWF03734.1"/>
    <property type="molecule type" value="Genomic_DNA"/>
</dbReference>
<evidence type="ECO:0000256" key="1">
    <source>
        <dbReference type="SAM" id="MobiDB-lite"/>
    </source>
</evidence>
<organism evidence="2 3">
    <name type="scientific">Janibacter terrae</name>
    <dbReference type="NCBI Taxonomy" id="103817"/>
    <lineage>
        <taxon>Bacteria</taxon>
        <taxon>Bacillati</taxon>
        <taxon>Actinomycetota</taxon>
        <taxon>Actinomycetes</taxon>
        <taxon>Micrococcales</taxon>
        <taxon>Intrasporangiaceae</taxon>
        <taxon>Janibacter</taxon>
    </lineage>
</organism>
<dbReference type="SUPFAM" id="SSF53474">
    <property type="entry name" value="alpha/beta-Hydrolases"/>
    <property type="match status" value="1"/>
</dbReference>
<dbReference type="Proteomes" id="UP001381003">
    <property type="component" value="Chromosome"/>
</dbReference>
<protein>
    <recommendedName>
        <fullName evidence="4">PGAP1-like protein</fullName>
    </recommendedName>
</protein>
<name>A0ABZ2F8X2_9MICO</name>
<feature type="region of interest" description="Disordered" evidence="1">
    <location>
        <begin position="82"/>
        <end position="104"/>
    </location>
</feature>
<evidence type="ECO:0008006" key="4">
    <source>
        <dbReference type="Google" id="ProtNLM"/>
    </source>
</evidence>
<proteinExistence type="predicted"/>
<evidence type="ECO:0000313" key="2">
    <source>
        <dbReference type="EMBL" id="WWF03734.1"/>
    </source>
</evidence>
<keyword evidence="3" id="KW-1185">Reference proteome</keyword>